<dbReference type="EMBL" id="LFYR01002072">
    <property type="protein sequence ID" value="KMZ57379.1"/>
    <property type="molecule type" value="Genomic_DNA"/>
</dbReference>
<gene>
    <name evidence="14" type="ORF">ZOSMA_86G00130</name>
</gene>
<dbReference type="OMA" id="HALVRWG"/>
<dbReference type="OrthoDB" id="421038at2759"/>
<name>A0A0K9NKS5_ZOSMR</name>
<dbReference type="GO" id="GO:0005886">
    <property type="term" value="C:plasma membrane"/>
    <property type="evidence" value="ECO:0000318"/>
    <property type="project" value="GO_Central"/>
</dbReference>
<accession>A0A0K9NKS5</accession>
<proteinExistence type="inferred from homology"/>
<evidence type="ECO:0000256" key="5">
    <source>
        <dbReference type="ARBA" id="ARBA00022729"/>
    </source>
</evidence>
<evidence type="ECO:0000256" key="12">
    <source>
        <dbReference type="SAM" id="SignalP"/>
    </source>
</evidence>
<dbReference type="SUPFAM" id="SSF51445">
    <property type="entry name" value="(Trans)glycosidases"/>
    <property type="match status" value="1"/>
</dbReference>
<evidence type="ECO:0000256" key="4">
    <source>
        <dbReference type="ARBA" id="ARBA00022622"/>
    </source>
</evidence>
<keyword evidence="7" id="KW-0472">Membrane</keyword>
<dbReference type="Gene3D" id="1.20.58.1040">
    <property type="match status" value="1"/>
</dbReference>
<keyword evidence="4" id="KW-0336">GPI-anchor</keyword>
<dbReference type="GO" id="GO:0098552">
    <property type="term" value="C:side of membrane"/>
    <property type="evidence" value="ECO:0007669"/>
    <property type="project" value="UniProtKB-KW"/>
</dbReference>
<dbReference type="GO" id="GO:0004553">
    <property type="term" value="F:hydrolase activity, hydrolyzing O-glycosyl compounds"/>
    <property type="evidence" value="ECO:0007669"/>
    <property type="project" value="InterPro"/>
</dbReference>
<dbReference type="Pfam" id="PF00332">
    <property type="entry name" value="Glyco_hydro_17"/>
    <property type="match status" value="1"/>
</dbReference>
<feature type="domain" description="X8" evidence="13">
    <location>
        <begin position="301"/>
        <end position="386"/>
    </location>
</feature>
<evidence type="ECO:0000256" key="10">
    <source>
        <dbReference type="ARBA" id="ARBA00023295"/>
    </source>
</evidence>
<dbReference type="Proteomes" id="UP000036987">
    <property type="component" value="Unassembled WGS sequence"/>
</dbReference>
<evidence type="ECO:0000256" key="9">
    <source>
        <dbReference type="ARBA" id="ARBA00023180"/>
    </source>
</evidence>
<sequence length="390" mass="43234">MAISFSSCLIVVVHLLLCLTVAGQETVVLHNNYKTHHYYSSSSSSSIAATVAGSDLFNLSSSVILAETWLRNHVLSHYPSTNITSIVVGEDLDLSCNITTLPPQILPSVKNLHYSLVRWGLVRDIKASIAFSHDCFKTHYHHHHHHQQQHTYLSPVLSFLQDSNSIYTINPPLHFDHSPASIFRLISTHKRGLDRLGFYRLKIVILGDPLNVVHRTRVRKLISYPEKPKSSDFQNHAPSSPESIFSFIPSASPSEIPQDFVSPSPSSSSSLSPCPAFDHHYHHHRDMTTLSPTKARDDDGLWCVAKPAVPTETLQKGIDFACGKGGADCEEISPKGSCYYPDNVVAHASYAYNSYWQKTRSNGGSCGFDGTAILIDADPSFLHCRFQIGN</sequence>
<dbReference type="Pfam" id="PF07983">
    <property type="entry name" value="X8"/>
    <property type="match status" value="1"/>
</dbReference>
<comment type="subcellular location">
    <subcellularLocation>
        <location evidence="1">Cell membrane</location>
        <topology evidence="1">Lipid-anchor</topology>
        <topology evidence="1">GPI-anchor</topology>
    </subcellularLocation>
</comment>
<evidence type="ECO:0000256" key="1">
    <source>
        <dbReference type="ARBA" id="ARBA00004609"/>
    </source>
</evidence>
<dbReference type="AlphaFoldDB" id="A0A0K9NKS5"/>
<evidence type="ECO:0000313" key="15">
    <source>
        <dbReference type="Proteomes" id="UP000036987"/>
    </source>
</evidence>
<dbReference type="FunFam" id="1.20.58.1040:FF:000001">
    <property type="entry name" value="Glucan endo-1,3-beta-glucosidase 4"/>
    <property type="match status" value="1"/>
</dbReference>
<dbReference type="GO" id="GO:0009506">
    <property type="term" value="C:plasmodesma"/>
    <property type="evidence" value="ECO:0007669"/>
    <property type="project" value="UniProtKB-ARBA"/>
</dbReference>
<comment type="caution">
    <text evidence="14">The sequence shown here is derived from an EMBL/GenBank/DDBJ whole genome shotgun (WGS) entry which is preliminary data.</text>
</comment>
<feature type="chain" id="PRO_5005526985" evidence="12">
    <location>
        <begin position="24"/>
        <end position="390"/>
    </location>
</feature>
<evidence type="ECO:0000313" key="14">
    <source>
        <dbReference type="EMBL" id="KMZ57379.1"/>
    </source>
</evidence>
<comment type="similarity">
    <text evidence="2 11">Belongs to the glycosyl hydrolase 17 family.</text>
</comment>
<evidence type="ECO:0000256" key="6">
    <source>
        <dbReference type="ARBA" id="ARBA00022801"/>
    </source>
</evidence>
<dbReference type="SMART" id="SM00768">
    <property type="entry name" value="X8"/>
    <property type="match status" value="1"/>
</dbReference>
<reference evidence="15" key="1">
    <citation type="journal article" date="2016" name="Nature">
        <title>The genome of the seagrass Zostera marina reveals angiosperm adaptation to the sea.</title>
        <authorList>
            <person name="Olsen J.L."/>
            <person name="Rouze P."/>
            <person name="Verhelst B."/>
            <person name="Lin Y.-C."/>
            <person name="Bayer T."/>
            <person name="Collen J."/>
            <person name="Dattolo E."/>
            <person name="De Paoli E."/>
            <person name="Dittami S."/>
            <person name="Maumus F."/>
            <person name="Michel G."/>
            <person name="Kersting A."/>
            <person name="Lauritano C."/>
            <person name="Lohaus R."/>
            <person name="Toepel M."/>
            <person name="Tonon T."/>
            <person name="Vanneste K."/>
            <person name="Amirebrahimi M."/>
            <person name="Brakel J."/>
            <person name="Bostroem C."/>
            <person name="Chovatia M."/>
            <person name="Grimwood J."/>
            <person name="Jenkins J.W."/>
            <person name="Jueterbock A."/>
            <person name="Mraz A."/>
            <person name="Stam W.T."/>
            <person name="Tice H."/>
            <person name="Bornberg-Bauer E."/>
            <person name="Green P.J."/>
            <person name="Pearson G.A."/>
            <person name="Procaccini G."/>
            <person name="Duarte C.M."/>
            <person name="Schmutz J."/>
            <person name="Reusch T.B.H."/>
            <person name="Van de Peer Y."/>
        </authorList>
    </citation>
    <scope>NUCLEOTIDE SEQUENCE [LARGE SCALE GENOMIC DNA]</scope>
    <source>
        <strain evidence="15">cv. Finnish</strain>
    </source>
</reference>
<keyword evidence="5 12" id="KW-0732">Signal</keyword>
<keyword evidence="10" id="KW-0326">Glycosidase</keyword>
<dbReference type="PANTHER" id="PTHR31044:SF140">
    <property type="entry name" value="EXPRESSED PROTEIN"/>
    <property type="match status" value="1"/>
</dbReference>
<dbReference type="Gene3D" id="3.20.20.80">
    <property type="entry name" value="Glycosidases"/>
    <property type="match status" value="1"/>
</dbReference>
<evidence type="ECO:0000256" key="3">
    <source>
        <dbReference type="ARBA" id="ARBA00022475"/>
    </source>
</evidence>
<evidence type="ECO:0000256" key="2">
    <source>
        <dbReference type="ARBA" id="ARBA00008773"/>
    </source>
</evidence>
<evidence type="ECO:0000259" key="13">
    <source>
        <dbReference type="SMART" id="SM00768"/>
    </source>
</evidence>
<keyword evidence="4" id="KW-0449">Lipoprotein</keyword>
<evidence type="ECO:0000256" key="7">
    <source>
        <dbReference type="ARBA" id="ARBA00023136"/>
    </source>
</evidence>
<keyword evidence="9" id="KW-0325">Glycoprotein</keyword>
<dbReference type="InterPro" id="IPR017853">
    <property type="entry name" value="GH"/>
</dbReference>
<evidence type="ECO:0000256" key="8">
    <source>
        <dbReference type="ARBA" id="ARBA00023157"/>
    </source>
</evidence>
<keyword evidence="3" id="KW-1003">Cell membrane</keyword>
<organism evidence="14 15">
    <name type="scientific">Zostera marina</name>
    <name type="common">Eelgrass</name>
    <dbReference type="NCBI Taxonomy" id="29655"/>
    <lineage>
        <taxon>Eukaryota</taxon>
        <taxon>Viridiplantae</taxon>
        <taxon>Streptophyta</taxon>
        <taxon>Embryophyta</taxon>
        <taxon>Tracheophyta</taxon>
        <taxon>Spermatophyta</taxon>
        <taxon>Magnoliopsida</taxon>
        <taxon>Liliopsida</taxon>
        <taxon>Zosteraceae</taxon>
        <taxon>Zostera</taxon>
    </lineage>
</organism>
<dbReference type="InterPro" id="IPR012946">
    <property type="entry name" value="X8"/>
</dbReference>
<protein>
    <submittedName>
        <fullName evidence="14">Beta-1,3-endoglucanase, family GH17</fullName>
    </submittedName>
</protein>
<evidence type="ECO:0000256" key="11">
    <source>
        <dbReference type="RuleBase" id="RU004335"/>
    </source>
</evidence>
<keyword evidence="15" id="KW-1185">Reference proteome</keyword>
<dbReference type="GO" id="GO:0005975">
    <property type="term" value="P:carbohydrate metabolic process"/>
    <property type="evidence" value="ECO:0007669"/>
    <property type="project" value="InterPro"/>
</dbReference>
<dbReference type="InterPro" id="IPR044788">
    <property type="entry name" value="X8_dom_prot"/>
</dbReference>
<dbReference type="PANTHER" id="PTHR31044">
    <property type="entry name" value="BETA-1,3 GLUCANASE"/>
    <property type="match status" value="1"/>
</dbReference>
<feature type="signal peptide" evidence="12">
    <location>
        <begin position="1"/>
        <end position="23"/>
    </location>
</feature>
<keyword evidence="6" id="KW-0378">Hydrolase</keyword>
<dbReference type="InterPro" id="IPR000490">
    <property type="entry name" value="Glyco_hydro_17"/>
</dbReference>
<keyword evidence="8" id="KW-1015">Disulfide bond</keyword>